<feature type="non-terminal residue" evidence="1">
    <location>
        <position position="1"/>
    </location>
</feature>
<dbReference type="AlphaFoldDB" id="A0A0F9LBS5"/>
<gene>
    <name evidence="1" type="ORF">LCGC14_1530130</name>
</gene>
<organism evidence="1">
    <name type="scientific">marine sediment metagenome</name>
    <dbReference type="NCBI Taxonomy" id="412755"/>
    <lineage>
        <taxon>unclassified sequences</taxon>
        <taxon>metagenomes</taxon>
        <taxon>ecological metagenomes</taxon>
    </lineage>
</organism>
<dbReference type="EMBL" id="LAZR01011455">
    <property type="protein sequence ID" value="KKM61600.1"/>
    <property type="molecule type" value="Genomic_DNA"/>
</dbReference>
<reference evidence="1" key="1">
    <citation type="journal article" date="2015" name="Nature">
        <title>Complex archaea that bridge the gap between prokaryotes and eukaryotes.</title>
        <authorList>
            <person name="Spang A."/>
            <person name="Saw J.H."/>
            <person name="Jorgensen S.L."/>
            <person name="Zaremba-Niedzwiedzka K."/>
            <person name="Martijn J."/>
            <person name="Lind A.E."/>
            <person name="van Eijk R."/>
            <person name="Schleper C."/>
            <person name="Guy L."/>
            <person name="Ettema T.J."/>
        </authorList>
    </citation>
    <scope>NUCLEOTIDE SEQUENCE</scope>
</reference>
<proteinExistence type="predicted"/>
<name>A0A0F9LBS5_9ZZZZ</name>
<protein>
    <submittedName>
        <fullName evidence="1">Uncharacterized protein</fullName>
    </submittedName>
</protein>
<evidence type="ECO:0000313" key="1">
    <source>
        <dbReference type="EMBL" id="KKM61600.1"/>
    </source>
</evidence>
<comment type="caution">
    <text evidence="1">The sequence shown here is derived from an EMBL/GenBank/DDBJ whole genome shotgun (WGS) entry which is preliminary data.</text>
</comment>
<accession>A0A0F9LBS5</accession>
<sequence>VDVNIRIDDNTVVALFFETKFEVPYVVKNTKSGGGYPEFIVPWREGTRLRAATRIDLLRILIPIRRLSSLIDEIEFNIVVAEAPRKHDSDAWGCLFRTEEFNQSIQDGSIASLPSDAKQIIYVAYMVMGRTNQIVSGTLSASMVGSPMSTKRNEAQTAVLDSLPKIQAAYEALKEILRN</sequence>